<comment type="caution">
    <text evidence="1">The sequence shown here is derived from an EMBL/GenBank/DDBJ whole genome shotgun (WGS) entry which is preliminary data.</text>
</comment>
<evidence type="ECO:0000313" key="2">
    <source>
        <dbReference type="Proteomes" id="UP001415857"/>
    </source>
</evidence>
<dbReference type="Proteomes" id="UP001415857">
    <property type="component" value="Unassembled WGS sequence"/>
</dbReference>
<proteinExistence type="predicted"/>
<reference evidence="1 2" key="1">
    <citation type="journal article" date="2024" name="Plant J.">
        <title>Genome sequences and population genomics reveal climatic adaptation and genomic divergence between two closely related sweetgum species.</title>
        <authorList>
            <person name="Xu W.Q."/>
            <person name="Ren C.Q."/>
            <person name="Zhang X.Y."/>
            <person name="Comes H.P."/>
            <person name="Liu X.H."/>
            <person name="Li Y.G."/>
            <person name="Kettle C.J."/>
            <person name="Jalonen R."/>
            <person name="Gaisberger H."/>
            <person name="Ma Y.Z."/>
            <person name="Qiu Y.X."/>
        </authorList>
    </citation>
    <scope>NUCLEOTIDE SEQUENCE [LARGE SCALE GENOMIC DNA]</scope>
    <source>
        <strain evidence="1">Hangzhou</strain>
    </source>
</reference>
<accession>A0AAP0R3U8</accession>
<dbReference type="AlphaFoldDB" id="A0AAP0R3U8"/>
<organism evidence="1 2">
    <name type="scientific">Liquidambar formosana</name>
    <name type="common">Formosan gum</name>
    <dbReference type="NCBI Taxonomy" id="63359"/>
    <lineage>
        <taxon>Eukaryota</taxon>
        <taxon>Viridiplantae</taxon>
        <taxon>Streptophyta</taxon>
        <taxon>Embryophyta</taxon>
        <taxon>Tracheophyta</taxon>
        <taxon>Spermatophyta</taxon>
        <taxon>Magnoliopsida</taxon>
        <taxon>eudicotyledons</taxon>
        <taxon>Gunneridae</taxon>
        <taxon>Pentapetalae</taxon>
        <taxon>Saxifragales</taxon>
        <taxon>Altingiaceae</taxon>
        <taxon>Liquidambar</taxon>
    </lineage>
</organism>
<sequence>MHGCTNASALPSDNCNALRTPNVLALPPKAYLGSKHKGGTAAVRPLAIVVSKKQGGGSGLLRRLLRRRKGSNRKTFLTFGKSFFMAFFSSFFSCFSDSSRVACEEDGGYAQSRAAVARGIDEAKSKNKSRRSPPIPVTYFPIGTRFSRL</sequence>
<evidence type="ECO:0000313" key="1">
    <source>
        <dbReference type="EMBL" id="KAK9267404.1"/>
    </source>
</evidence>
<name>A0AAP0R3U8_LIQFO</name>
<dbReference type="EMBL" id="JBBPBK010000016">
    <property type="protein sequence ID" value="KAK9267404.1"/>
    <property type="molecule type" value="Genomic_DNA"/>
</dbReference>
<keyword evidence="2" id="KW-1185">Reference proteome</keyword>
<protein>
    <submittedName>
        <fullName evidence="1">Uncharacterized protein</fullName>
    </submittedName>
</protein>
<gene>
    <name evidence="1" type="ORF">L1049_009829</name>
</gene>